<dbReference type="AlphaFoldDB" id="A0A650F5F8"/>
<organism evidence="1">
    <name type="scientific">uncultured Spirochaetaceae bacterium</name>
    <dbReference type="NCBI Taxonomy" id="201186"/>
    <lineage>
        <taxon>Bacteria</taxon>
        <taxon>Pseudomonadati</taxon>
        <taxon>Spirochaetota</taxon>
        <taxon>Spirochaetia</taxon>
        <taxon>Spirochaetales</taxon>
        <taxon>Spirochaetaceae</taxon>
        <taxon>environmental samples</taxon>
    </lineage>
</organism>
<reference evidence="1" key="1">
    <citation type="journal article" date="2020" name="J. ISSAAS">
        <title>Lactobacilli and other gastrointestinal microbiota of Peromyscus leucopus, reservoir host for agents of Lyme disease and other zoonoses in North America.</title>
        <authorList>
            <person name="Milovic A."/>
            <person name="Bassam K."/>
            <person name="Shao H."/>
            <person name="Chatzistamou I."/>
            <person name="Tufts D.M."/>
            <person name="Diuk-Wasser M."/>
            <person name="Barbour A.G."/>
        </authorList>
    </citation>
    <scope>NUCLEOTIDE SEQUENCE</scope>
    <source>
        <strain evidence="1">LL50</strain>
    </source>
</reference>
<name>A0A650F5F8_9SPIO</name>
<evidence type="ECO:0000313" key="1">
    <source>
        <dbReference type="EMBL" id="QGT51465.1"/>
    </source>
</evidence>
<sequence>MCVNRIATKRQTEALRQNLKNAIPDIEIADICSKTGNTSGTGNHVECLSFIAFSTGMQKAEIESRMSKYYALDENIWHIEEKGDGNYIIYLITSAPFADNIEGH</sequence>
<proteinExistence type="predicted"/>
<gene>
    <name evidence="1" type="ORF">Unknown280_1570</name>
</gene>
<accession>A0A650F5F8</accession>
<dbReference type="EMBL" id="MN577574">
    <property type="protein sequence ID" value="QGT51465.1"/>
    <property type="molecule type" value="Genomic_DNA"/>
</dbReference>
<protein>
    <submittedName>
        <fullName evidence="1">Uncharacterized protein</fullName>
    </submittedName>
</protein>